<evidence type="ECO:0000259" key="3">
    <source>
        <dbReference type="PROSITE" id="PS50238"/>
    </source>
</evidence>
<dbReference type="AlphaFoldDB" id="A0AAV4GP32"/>
<evidence type="ECO:0000256" key="1">
    <source>
        <dbReference type="SAM" id="MobiDB-lite"/>
    </source>
</evidence>
<dbReference type="PANTHER" id="PTHR45808:SF2">
    <property type="entry name" value="RHO GTPASE-ACTIVATING PROTEIN 68F"/>
    <property type="match status" value="1"/>
</dbReference>
<feature type="compositionally biased region" description="Polar residues" evidence="1">
    <location>
        <begin position="383"/>
        <end position="417"/>
    </location>
</feature>
<dbReference type="Proteomes" id="UP000762676">
    <property type="component" value="Unassembled WGS sequence"/>
</dbReference>
<feature type="compositionally biased region" description="Basic and acidic residues" evidence="1">
    <location>
        <begin position="719"/>
        <end position="734"/>
    </location>
</feature>
<name>A0AAV4GP32_9GAST</name>
<keyword evidence="5" id="KW-1185">Reference proteome</keyword>
<feature type="domain" description="Rho-GAP" evidence="3">
    <location>
        <begin position="23"/>
        <end position="216"/>
    </location>
</feature>
<dbReference type="EMBL" id="BMAT01012183">
    <property type="protein sequence ID" value="GFR87503.1"/>
    <property type="molecule type" value="Genomic_DNA"/>
</dbReference>
<feature type="compositionally biased region" description="Basic and acidic residues" evidence="1">
    <location>
        <begin position="556"/>
        <end position="571"/>
    </location>
</feature>
<proteinExistence type="predicted"/>
<feature type="compositionally biased region" description="Basic residues" evidence="1">
    <location>
        <begin position="544"/>
        <end position="555"/>
    </location>
</feature>
<keyword evidence="2" id="KW-0812">Transmembrane</keyword>
<feature type="region of interest" description="Disordered" evidence="1">
    <location>
        <begin position="719"/>
        <end position="743"/>
    </location>
</feature>
<dbReference type="PANTHER" id="PTHR45808">
    <property type="entry name" value="RHO GTPASE-ACTIVATING PROTEIN 68F"/>
    <property type="match status" value="1"/>
</dbReference>
<dbReference type="InterPro" id="IPR008936">
    <property type="entry name" value="Rho_GTPase_activation_prot"/>
</dbReference>
<dbReference type="Gene3D" id="1.10.555.10">
    <property type="entry name" value="Rho GTPase activation protein"/>
    <property type="match status" value="1"/>
</dbReference>
<dbReference type="GO" id="GO:0007264">
    <property type="term" value="P:small GTPase-mediated signal transduction"/>
    <property type="evidence" value="ECO:0007669"/>
    <property type="project" value="TreeGrafter"/>
</dbReference>
<evidence type="ECO:0000313" key="5">
    <source>
        <dbReference type="Proteomes" id="UP000762676"/>
    </source>
</evidence>
<accession>A0AAV4GP32</accession>
<feature type="region of interest" description="Disordered" evidence="1">
    <location>
        <begin position="599"/>
        <end position="646"/>
    </location>
</feature>
<feature type="compositionally biased region" description="Basic and acidic residues" evidence="1">
    <location>
        <begin position="445"/>
        <end position="459"/>
    </location>
</feature>
<feature type="transmembrane region" description="Helical" evidence="2">
    <location>
        <begin position="903"/>
        <end position="923"/>
    </location>
</feature>
<organism evidence="4 5">
    <name type="scientific">Elysia marginata</name>
    <dbReference type="NCBI Taxonomy" id="1093978"/>
    <lineage>
        <taxon>Eukaryota</taxon>
        <taxon>Metazoa</taxon>
        <taxon>Spiralia</taxon>
        <taxon>Lophotrochozoa</taxon>
        <taxon>Mollusca</taxon>
        <taxon>Gastropoda</taxon>
        <taxon>Heterobranchia</taxon>
        <taxon>Euthyneura</taxon>
        <taxon>Panpulmonata</taxon>
        <taxon>Sacoglossa</taxon>
        <taxon>Placobranchoidea</taxon>
        <taxon>Plakobranchidae</taxon>
        <taxon>Elysia</taxon>
    </lineage>
</organism>
<keyword evidence="2" id="KW-1133">Transmembrane helix</keyword>
<protein>
    <submittedName>
        <fullName evidence="4">Rho GTPase activating protein 22</fullName>
    </submittedName>
</protein>
<gene>
    <name evidence="4" type="ORF">ElyMa_006078400</name>
</gene>
<dbReference type="GO" id="GO:0005096">
    <property type="term" value="F:GTPase activator activity"/>
    <property type="evidence" value="ECO:0007669"/>
    <property type="project" value="TreeGrafter"/>
</dbReference>
<keyword evidence="2" id="KW-0472">Membrane</keyword>
<dbReference type="PROSITE" id="PS50238">
    <property type="entry name" value="RHOGAP"/>
    <property type="match status" value="1"/>
</dbReference>
<dbReference type="GO" id="GO:0005737">
    <property type="term" value="C:cytoplasm"/>
    <property type="evidence" value="ECO:0007669"/>
    <property type="project" value="TreeGrafter"/>
</dbReference>
<feature type="region of interest" description="Disordered" evidence="1">
    <location>
        <begin position="445"/>
        <end position="582"/>
    </location>
</feature>
<evidence type="ECO:0000313" key="4">
    <source>
        <dbReference type="EMBL" id="GFR87503.1"/>
    </source>
</evidence>
<dbReference type="SUPFAM" id="SSF48350">
    <property type="entry name" value="GTPase activation domain, GAP"/>
    <property type="match status" value="1"/>
</dbReference>
<dbReference type="Pfam" id="PF00620">
    <property type="entry name" value="RhoGAP"/>
    <property type="match status" value="1"/>
</dbReference>
<evidence type="ECO:0000256" key="2">
    <source>
        <dbReference type="SAM" id="Phobius"/>
    </source>
</evidence>
<reference evidence="4 5" key="1">
    <citation type="journal article" date="2021" name="Elife">
        <title>Chloroplast acquisition without the gene transfer in kleptoplastic sea slugs, Plakobranchus ocellatus.</title>
        <authorList>
            <person name="Maeda T."/>
            <person name="Takahashi S."/>
            <person name="Yoshida T."/>
            <person name="Shimamura S."/>
            <person name="Takaki Y."/>
            <person name="Nagai Y."/>
            <person name="Toyoda A."/>
            <person name="Suzuki Y."/>
            <person name="Arimoto A."/>
            <person name="Ishii H."/>
            <person name="Satoh N."/>
            <person name="Nishiyama T."/>
            <person name="Hasebe M."/>
            <person name="Maruyama T."/>
            <person name="Minagawa J."/>
            <person name="Obokata J."/>
            <person name="Shigenobu S."/>
        </authorList>
    </citation>
    <scope>NUCLEOTIDE SEQUENCE [LARGE SCALE GENOMIC DNA]</scope>
</reference>
<feature type="region of interest" description="Disordered" evidence="1">
    <location>
        <begin position="383"/>
        <end position="425"/>
    </location>
</feature>
<dbReference type="InterPro" id="IPR000198">
    <property type="entry name" value="RhoGAP_dom"/>
</dbReference>
<dbReference type="SMART" id="SM00324">
    <property type="entry name" value="RhoGAP"/>
    <property type="match status" value="1"/>
</dbReference>
<comment type="caution">
    <text evidence="4">The sequence shown here is derived from an EMBL/GenBank/DDBJ whole genome shotgun (WGS) entry which is preliminary data.</text>
</comment>
<sequence length="931" mass="103799">MDAKTKSRTKASKRSSGFLRSIHRLPTKFVKDCGFIPIVLINTAAMVEKYIKTKEIFQTQGTLTKAYATLNVLSKGGRFRITRNLNVHDAVEAIKLVLTSLPEPLIPEDVCDSLITASRENCADQYGVILGKFRKKSPLNFGILHFMMILLRKVSIHTQHNLMDVRKLATIFVLDIIKPLKLDDPNDGEFLSERMQRLPYLIMVVEKLIINADIFTSARNLKSGGSVVSASNAEKELVFANAAGSGDSRGRVVERLNLNCSESARYSPRNITPPPNWASQEQLRVRHSSVPGSDAPNSVKTLVASGRETSAPARRKVAKSSKSVVTFGRDVKSQNVRHFDGHPSCLSPTRCCDSLTTLSSSVLRPPPHAIESKVIYQPNVTVRSPKLGSSSVKTSPKITEVNTSPQSYSTSRVQNGTDPPATKAQFDVPLPITKFIFPKANVKRDCIGKTGDKDGEKQQKQGRRPKPKAGSSPPSTRLERALSSINSSERKGSSPRKRNLLSKSKVNSFRDGGSRVPRTVVKRRSVSAGALDVRTRVSRSNSQGRRRRKPSLGRKRSGERSSDKQKFKQDDVMSPWVDEGMLSDDTSLMNRTIRNPRILPVLSSPEMDVPCQGQGRRSRPLERRSGRPLSKNSGHSLLPRPSSLELKSSPTAIQAFQLRANGPVSPLLPDISNAGKTKSVLPRVRLDSPERSTCVDNCVAELNYQSPMSNYRVRCGDMQQERERLSSESTKEVSKSSGSSGQYKLNAAKQERALIPQVRARDIRASKSLVKKPLVEDKKRELQCIRKSPRRIKSSVKQPDKRMACERLGLDQNQLRNTSVEFASMSSSQLTSEVSIVSKPARQKRTLVQQQQQQQQQQPRHLRRVDLQHLRQFRFQNNKWQQQLSSPVRTKRPNRLCSICNCVWSICAAVLLTCIGISLHLYLKAQGQKIP</sequence>
<dbReference type="CDD" id="cd00159">
    <property type="entry name" value="RhoGAP"/>
    <property type="match status" value="1"/>
</dbReference>